<dbReference type="Pfam" id="PF00856">
    <property type="entry name" value="SET"/>
    <property type="match status" value="1"/>
</dbReference>
<feature type="region of interest" description="Disordered" evidence="5">
    <location>
        <begin position="812"/>
        <end position="1069"/>
    </location>
</feature>
<dbReference type="PANTHER" id="PTHR46462">
    <property type="entry name" value="UPSET, ISOFORM A"/>
    <property type="match status" value="1"/>
</dbReference>
<feature type="compositionally biased region" description="Low complexity" evidence="5">
    <location>
        <begin position="925"/>
        <end position="940"/>
    </location>
</feature>
<feature type="compositionally biased region" description="Polar residues" evidence="5">
    <location>
        <begin position="1025"/>
        <end position="1042"/>
    </location>
</feature>
<dbReference type="GO" id="GO:0008270">
    <property type="term" value="F:zinc ion binding"/>
    <property type="evidence" value="ECO:0007669"/>
    <property type="project" value="UniProtKB-KW"/>
</dbReference>
<feature type="compositionally biased region" description="Polar residues" evidence="5">
    <location>
        <begin position="815"/>
        <end position="830"/>
    </location>
</feature>
<dbReference type="EMBL" id="JAIZAY010000002">
    <property type="protein sequence ID" value="KAJ8046410.1"/>
    <property type="molecule type" value="Genomic_DNA"/>
</dbReference>
<dbReference type="FunFam" id="3.30.40.10:FF:000150">
    <property type="entry name" value="Inactive histone-lysine N-methyltransferase 2E"/>
    <property type="match status" value="1"/>
</dbReference>
<dbReference type="InterPro" id="IPR001214">
    <property type="entry name" value="SET_dom"/>
</dbReference>
<keyword evidence="8" id="KW-1185">Reference proteome</keyword>
<evidence type="ECO:0000313" key="8">
    <source>
        <dbReference type="Proteomes" id="UP001152320"/>
    </source>
</evidence>
<protein>
    <submittedName>
        <fullName evidence="7">Inactive histone-lysine N-methyltransferase 2E</fullName>
    </submittedName>
</protein>
<feature type="compositionally biased region" description="Low complexity" evidence="5">
    <location>
        <begin position="1224"/>
        <end position="1245"/>
    </location>
</feature>
<feature type="region of interest" description="Disordered" evidence="5">
    <location>
        <begin position="51"/>
        <end position="112"/>
    </location>
</feature>
<feature type="compositionally biased region" description="Basic and acidic residues" evidence="5">
    <location>
        <begin position="259"/>
        <end position="270"/>
    </location>
</feature>
<feature type="compositionally biased region" description="Basic and acidic residues" evidence="5">
    <location>
        <begin position="1768"/>
        <end position="1777"/>
    </location>
</feature>
<feature type="compositionally biased region" description="Low complexity" evidence="5">
    <location>
        <begin position="1171"/>
        <end position="1183"/>
    </location>
</feature>
<proteinExistence type="predicted"/>
<feature type="compositionally biased region" description="Basic and acidic residues" evidence="5">
    <location>
        <begin position="982"/>
        <end position="1000"/>
    </location>
</feature>
<evidence type="ECO:0000256" key="4">
    <source>
        <dbReference type="ARBA" id="ARBA00022853"/>
    </source>
</evidence>
<feature type="compositionally biased region" description="Basic and acidic residues" evidence="5">
    <location>
        <begin position="906"/>
        <end position="924"/>
    </location>
</feature>
<accession>A0A9Q1HHY4</accession>
<feature type="region of interest" description="Disordered" evidence="5">
    <location>
        <begin position="1677"/>
        <end position="1715"/>
    </location>
</feature>
<sequence length="1825" mass="197482">MNNFLVDGAMVVTPQKQMMAAGTNLDLKKEEVHTDLKKDHHNSHSLSYFGLPYQDHNYGAPPPPTPPQSPPHYPEVKSVLVEPEKPVEELKKEESSDEEKEEDEEQGSETNKDEGITRCICDFEHDDGYMICCDKCLVWQHVECMGLDRSNIPDNYFCEKCEPRKVDVETAKALQSKKKKHLEELQKKEEKEGGKAGKRDDTIVSLKSKKKVKKKKKKKEKEKDKEEDGKEDRKKEKKKKKKDRERADSHSSDVSENARNTEEGNGRQKEASLIQCTPEVEELMEEFRKNPEMFLAGAATYHGSPEDMKRIKACVGQVGKNGTNGVVSLEQIPANQPIMQLAGTLSLRDKKKRNHSKQLESFMFVYSSFCNTELILDASSQENVARFTRKSCSPNAEIRHMIFDGVVQLYLFALKDIGSNTEVTLGLDFDYTAGPHPVKCACGKKSCPVKKYWHKQKSNGIKDKAGNSDDEVKGNNATKKVSPLKLGLSKQSSYESPKNDSPSEKQQESKCKSEPATPRGEESDTANAPKPAHKMTREERKMDAIMKAFERLEKSQQRRQQTLERMAQTREKQGTGDGEKDTSGKVKVDVEETSKEQSVLSLQKPKIEAIIEDKGDESNDVNVTEQDEIQALVPQVSSKPKARSQRKKKKGSRKRSRNSSGASSTSVSVEVSSADDEPSLPHIPAATSSSTCLPSCPPSGNVSSGVATSSTSLLSVQTNFNSSAENSLDSVSLASPAANSKHFKFPKTKRFFMNEWLNEKAQEASADSPLTVKTENIEPVVSAINSPSAAAIRERAPSLDVSFGSAKKRWLRQAMQETSQTGSNGSNSPVCNGGASPVMPQGVSPAVSPNSNSMDFMTPLKKRMLRHSLAEERPFQHLSPKQDVSIESLKAPIPAPADTEQPQVTVKEEDSEKQEKPEEKETESPSKLLTTTPPFHLPLPARKGFRKNSSVDSGMSVTTPADMERSSSFPSLSDNPANEMTAVRKLDLGKKEDEVQKQVDDAVVDSVTPVESETPMLPSKDIIDNSETSSVSPIKETGTTGSPEKLNEADCQDKPKEEEKPKSGNVGCSVPLAGQVFKRSLSDELSISNGEINPAYFSPKKRHLYLRQNTDPGRHVSAERPLGGTWPRQDFTRSNQGTLPKVSEDAPEIGPLSSSWSGPAEKSIITSEGLTSSSSVIATGSSGPPHSVDASTAAHTMPLPTVSGSSVIISSPDGTLHTPGNLTSSGPGSLPHSGLGSIPASGPGSLPSPGPGSLPSPGAGGLRPPVSGVPPTPGPGVLPLPGPSGLPPPGNGGAPAGVTYLDPRIGGKAQPPPGHGAQNALTSVGPNQNLSPADPRYPALDVRTSPESFNLLGLPHPADPRLRLEDGQPSPFIYEDTKYLSPNPAGGGSVSAPTTPSKKKVSLLEYRKRKSVSATKKPNENQAPEEECKEIADVTPKQSEESSPASSTGSTPEKPSKPANIITFKDKKLQAVDSTTPSDGLQSLPLFSKAPIAESPEGKKLSLTDEAHKLITSLTQVLMEGKPHKDKIPSQMMDPAHTDEDPLQRMRRELNEKNKEKVLALKRAHSPEPPPPPPEKKSRLDAASPPVPPPPPPRNIPPYVTGIHSPKAGGIQRPANHTAAVVVNPSQGPVIGVPQVGTQTNGGHVVYPPVIHGAGKPTPSPSAPSVVTQYQQPIGKHQVHSPRGQNHYSPGAASTSPRGVGPPVAHATPHPNSFQYQHNNHVEDTLVPRTNQHQLGQYQNYNGDQGGFHVNGEVVPHQYHSKSINHHNLRDGSRKSVDSALSRPSGGQYPSGKYQPAALQDKRSQSSPYGRSSRALSPRRSYHRH</sequence>
<feature type="compositionally biased region" description="Basic and acidic residues" evidence="5">
    <location>
        <begin position="1536"/>
        <end position="1559"/>
    </location>
</feature>
<feature type="domain" description="SET" evidence="6">
    <location>
        <begin position="309"/>
        <end position="428"/>
    </location>
</feature>
<dbReference type="SUPFAM" id="SSF82199">
    <property type="entry name" value="SET domain"/>
    <property type="match status" value="1"/>
</dbReference>
<feature type="compositionally biased region" description="Polar residues" evidence="5">
    <location>
        <begin position="1472"/>
        <end position="1481"/>
    </location>
</feature>
<evidence type="ECO:0000313" key="7">
    <source>
        <dbReference type="EMBL" id="KAJ8046410.1"/>
    </source>
</evidence>
<dbReference type="GO" id="GO:0070210">
    <property type="term" value="C:Rpd3L-Expanded complex"/>
    <property type="evidence" value="ECO:0007669"/>
    <property type="project" value="TreeGrafter"/>
</dbReference>
<evidence type="ECO:0000256" key="5">
    <source>
        <dbReference type="SAM" id="MobiDB-lite"/>
    </source>
</evidence>
<feature type="compositionally biased region" description="Basic and acidic residues" evidence="5">
    <location>
        <begin position="181"/>
        <end position="202"/>
    </location>
</feature>
<feature type="compositionally biased region" description="Polar residues" evidence="5">
    <location>
        <begin position="947"/>
        <end position="959"/>
    </location>
</feature>
<dbReference type="PROSITE" id="PS01359">
    <property type="entry name" value="ZF_PHD_1"/>
    <property type="match status" value="1"/>
</dbReference>
<feature type="compositionally biased region" description="Basic and acidic residues" evidence="5">
    <location>
        <begin position="497"/>
        <end position="513"/>
    </location>
</feature>
<feature type="compositionally biased region" description="Polar residues" evidence="5">
    <location>
        <begin position="966"/>
        <end position="978"/>
    </location>
</feature>
<feature type="region of interest" description="Disordered" evidence="5">
    <location>
        <begin position="458"/>
        <end position="707"/>
    </location>
</feature>
<gene>
    <name evidence="7" type="ORF">HOLleu_05071</name>
</gene>
<feature type="compositionally biased region" description="Basic residues" evidence="5">
    <location>
        <begin position="207"/>
        <end position="220"/>
    </location>
</feature>
<dbReference type="InterPro" id="IPR019786">
    <property type="entry name" value="Zinc_finger_PHD-type_CS"/>
</dbReference>
<feature type="compositionally biased region" description="Low complexity" evidence="5">
    <location>
        <begin position="658"/>
        <end position="672"/>
    </location>
</feature>
<dbReference type="GO" id="GO:0034967">
    <property type="term" value="C:Set3 complex"/>
    <property type="evidence" value="ECO:0007669"/>
    <property type="project" value="TreeGrafter"/>
</dbReference>
<feature type="compositionally biased region" description="Polar residues" evidence="5">
    <location>
        <begin position="1202"/>
        <end position="1223"/>
    </location>
</feature>
<dbReference type="Gene3D" id="3.30.40.10">
    <property type="entry name" value="Zinc/RING finger domain, C3HC4 (zinc finger)"/>
    <property type="match status" value="1"/>
</dbReference>
<feature type="region of interest" description="Disordered" evidence="5">
    <location>
        <begin position="175"/>
        <end position="273"/>
    </location>
</feature>
<feature type="compositionally biased region" description="Pro residues" evidence="5">
    <location>
        <begin position="1585"/>
        <end position="1596"/>
    </location>
</feature>
<dbReference type="PANTHER" id="PTHR46462:SF3">
    <property type="entry name" value="UPSET, ISOFORM A"/>
    <property type="match status" value="1"/>
</dbReference>
<dbReference type="InterPro" id="IPR001965">
    <property type="entry name" value="Znf_PHD"/>
</dbReference>
<evidence type="ECO:0000256" key="3">
    <source>
        <dbReference type="ARBA" id="ARBA00022833"/>
    </source>
</evidence>
<dbReference type="SUPFAM" id="SSF57903">
    <property type="entry name" value="FYVE/PHD zinc finger"/>
    <property type="match status" value="1"/>
</dbReference>
<dbReference type="OrthoDB" id="1928087at2759"/>
<feature type="region of interest" description="Disordered" evidence="5">
    <location>
        <begin position="1111"/>
        <end position="1612"/>
    </location>
</feature>
<feature type="compositionally biased region" description="Basic and acidic residues" evidence="5">
    <location>
        <begin position="460"/>
        <end position="473"/>
    </location>
</feature>
<keyword evidence="4" id="KW-0156">Chromatin regulator</keyword>
<keyword evidence="1" id="KW-0479">Metal-binding</keyword>
<feature type="compositionally biased region" description="Polar residues" evidence="5">
    <location>
        <begin position="1412"/>
        <end position="1422"/>
    </location>
</feature>
<dbReference type="Gene3D" id="2.170.270.10">
    <property type="entry name" value="SET domain"/>
    <property type="match status" value="1"/>
</dbReference>
<feature type="compositionally biased region" description="Basic and acidic residues" evidence="5">
    <location>
        <begin position="1045"/>
        <end position="1062"/>
    </location>
</feature>
<feature type="compositionally biased region" description="Basic and acidic residues" evidence="5">
    <location>
        <begin position="221"/>
        <end position="234"/>
    </location>
</feature>
<organism evidence="7 8">
    <name type="scientific">Holothuria leucospilota</name>
    <name type="common">Black long sea cucumber</name>
    <name type="synonym">Mertensiothuria leucospilota</name>
    <dbReference type="NCBI Taxonomy" id="206669"/>
    <lineage>
        <taxon>Eukaryota</taxon>
        <taxon>Metazoa</taxon>
        <taxon>Echinodermata</taxon>
        <taxon>Eleutherozoa</taxon>
        <taxon>Echinozoa</taxon>
        <taxon>Holothuroidea</taxon>
        <taxon>Aspidochirotacea</taxon>
        <taxon>Aspidochirotida</taxon>
        <taxon>Holothuriidae</taxon>
        <taxon>Holothuria</taxon>
    </lineage>
</organism>
<dbReference type="Proteomes" id="UP001152320">
    <property type="component" value="Chromosome 2"/>
</dbReference>
<comment type="caution">
    <text evidence="7">The sequence shown here is derived from an EMBL/GenBank/DDBJ whole genome shotgun (WGS) entry which is preliminary data.</text>
</comment>
<dbReference type="GO" id="GO:0006355">
    <property type="term" value="P:regulation of DNA-templated transcription"/>
    <property type="evidence" value="ECO:0007669"/>
    <property type="project" value="TreeGrafter"/>
</dbReference>
<feature type="compositionally biased region" description="Basic and acidic residues" evidence="5">
    <location>
        <begin position="567"/>
        <end position="595"/>
    </location>
</feature>
<feature type="compositionally biased region" description="Polar residues" evidence="5">
    <location>
        <begin position="1319"/>
        <end position="1331"/>
    </location>
</feature>
<feature type="compositionally biased region" description="Basic residues" evidence="5">
    <location>
        <begin position="1397"/>
        <end position="1411"/>
    </location>
</feature>
<feature type="compositionally biased region" description="Basic and acidic residues" evidence="5">
    <location>
        <begin position="605"/>
        <end position="617"/>
    </location>
</feature>
<name>A0A9Q1HHY4_HOLLE</name>
<feature type="compositionally biased region" description="Low complexity" evidence="5">
    <location>
        <begin position="1441"/>
        <end position="1453"/>
    </location>
</feature>
<reference evidence="7" key="1">
    <citation type="submission" date="2021-10" db="EMBL/GenBank/DDBJ databases">
        <title>Tropical sea cucumber genome reveals ecological adaptation and Cuvierian tubules defense mechanism.</title>
        <authorList>
            <person name="Chen T."/>
        </authorList>
    </citation>
    <scope>NUCLEOTIDE SEQUENCE</scope>
    <source>
        <strain evidence="7">Nanhai2018</strain>
        <tissue evidence="7">Muscle</tissue>
    </source>
</reference>
<keyword evidence="3" id="KW-0862">Zinc</keyword>
<dbReference type="SMART" id="SM00317">
    <property type="entry name" value="SET"/>
    <property type="match status" value="1"/>
</dbReference>
<feature type="region of interest" description="Disordered" evidence="5">
    <location>
        <begin position="1764"/>
        <end position="1825"/>
    </location>
</feature>
<feature type="compositionally biased region" description="Basic residues" evidence="5">
    <location>
        <begin position="640"/>
        <end position="657"/>
    </location>
</feature>
<feature type="compositionally biased region" description="Low complexity" evidence="5">
    <location>
        <begin position="684"/>
        <end position="694"/>
    </location>
</feature>
<feature type="compositionally biased region" description="Basic and acidic residues" evidence="5">
    <location>
        <begin position="244"/>
        <end position="253"/>
    </location>
</feature>
<dbReference type="InterPro" id="IPR011011">
    <property type="entry name" value="Znf_FYVE_PHD"/>
</dbReference>
<feature type="compositionally biased region" description="Pro residues" evidence="5">
    <location>
        <begin position="60"/>
        <end position="73"/>
    </location>
</feature>
<evidence type="ECO:0000256" key="1">
    <source>
        <dbReference type="ARBA" id="ARBA00022723"/>
    </source>
</evidence>
<dbReference type="SMART" id="SM00249">
    <property type="entry name" value="PHD"/>
    <property type="match status" value="1"/>
</dbReference>
<dbReference type="GO" id="GO:0006325">
    <property type="term" value="P:chromatin organization"/>
    <property type="evidence" value="ECO:0007669"/>
    <property type="project" value="UniProtKB-KW"/>
</dbReference>
<feature type="compositionally biased region" description="Acidic residues" evidence="5">
    <location>
        <begin position="95"/>
        <end position="107"/>
    </location>
</feature>
<dbReference type="CDD" id="cd15550">
    <property type="entry name" value="PHD_MLL5"/>
    <property type="match status" value="1"/>
</dbReference>
<feature type="compositionally biased region" description="Pro residues" evidence="5">
    <location>
        <begin position="1267"/>
        <end position="1290"/>
    </location>
</feature>
<dbReference type="Pfam" id="PF20826">
    <property type="entry name" value="PHD_5"/>
    <property type="match status" value="1"/>
</dbReference>
<feature type="compositionally biased region" description="Low complexity" evidence="5">
    <location>
        <begin position="1255"/>
        <end position="1266"/>
    </location>
</feature>
<evidence type="ECO:0000259" key="6">
    <source>
        <dbReference type="PROSITE" id="PS50280"/>
    </source>
</evidence>
<dbReference type="CDD" id="cd10529">
    <property type="entry name" value="SET_SETD5-like"/>
    <property type="match status" value="1"/>
</dbReference>
<feature type="compositionally biased region" description="Basic and acidic residues" evidence="5">
    <location>
        <begin position="1496"/>
        <end position="1509"/>
    </location>
</feature>
<keyword evidence="2" id="KW-0863">Zinc-finger</keyword>
<dbReference type="InterPro" id="IPR013083">
    <property type="entry name" value="Znf_RING/FYVE/PHD"/>
</dbReference>
<dbReference type="InterPro" id="IPR046341">
    <property type="entry name" value="SET_dom_sf"/>
</dbReference>
<feature type="compositionally biased region" description="Basic and acidic residues" evidence="5">
    <location>
        <begin position="535"/>
        <end position="556"/>
    </location>
</feature>
<evidence type="ECO:0000256" key="2">
    <source>
        <dbReference type="ARBA" id="ARBA00022771"/>
    </source>
</evidence>
<dbReference type="PROSITE" id="PS50280">
    <property type="entry name" value="SET"/>
    <property type="match status" value="1"/>
</dbReference>
<feature type="compositionally biased region" description="Basic and acidic residues" evidence="5">
    <location>
        <begin position="82"/>
        <end position="94"/>
    </location>
</feature>
<feature type="compositionally biased region" description="Polar residues" evidence="5">
    <location>
        <begin position="1683"/>
        <end position="1697"/>
    </location>
</feature>